<gene>
    <name evidence="2" type="ORF">PanWU01x14_122260</name>
</gene>
<dbReference type="OrthoDB" id="1700021at2759"/>
<dbReference type="EMBL" id="JXTB01000093">
    <property type="protein sequence ID" value="PON64751.1"/>
    <property type="molecule type" value="Genomic_DNA"/>
</dbReference>
<comment type="caution">
    <text evidence="2">The sequence shown here is derived from an EMBL/GenBank/DDBJ whole genome shotgun (WGS) entry which is preliminary data.</text>
</comment>
<evidence type="ECO:0000313" key="2">
    <source>
        <dbReference type="EMBL" id="PON64751.1"/>
    </source>
</evidence>
<dbReference type="Proteomes" id="UP000237105">
    <property type="component" value="Unassembled WGS sequence"/>
</dbReference>
<name>A0A2P5CUW6_PARAD</name>
<reference evidence="3" key="1">
    <citation type="submission" date="2016-06" db="EMBL/GenBank/DDBJ databases">
        <title>Parallel loss of symbiosis genes in relatives of nitrogen-fixing non-legume Parasponia.</title>
        <authorList>
            <person name="Van Velzen R."/>
            <person name="Holmer R."/>
            <person name="Bu F."/>
            <person name="Rutten L."/>
            <person name="Van Zeijl A."/>
            <person name="Liu W."/>
            <person name="Santuari L."/>
            <person name="Cao Q."/>
            <person name="Sharma T."/>
            <person name="Shen D."/>
            <person name="Roswanjaya Y."/>
            <person name="Wardhani T."/>
            <person name="Kalhor M.S."/>
            <person name="Jansen J."/>
            <person name="Van den Hoogen J."/>
            <person name="Gungor B."/>
            <person name="Hartog M."/>
            <person name="Hontelez J."/>
            <person name="Verver J."/>
            <person name="Yang W.-C."/>
            <person name="Schijlen E."/>
            <person name="Repin R."/>
            <person name="Schilthuizen M."/>
            <person name="Schranz E."/>
            <person name="Heidstra R."/>
            <person name="Miyata K."/>
            <person name="Fedorova E."/>
            <person name="Kohlen W."/>
            <person name="Bisseling T."/>
            <person name="Smit S."/>
            <person name="Geurts R."/>
        </authorList>
    </citation>
    <scope>NUCLEOTIDE SEQUENCE [LARGE SCALE GENOMIC DNA]</scope>
    <source>
        <strain evidence="3">cv. WU1-14</strain>
    </source>
</reference>
<accession>A0A2P5CUW6</accession>
<proteinExistence type="predicted"/>
<dbReference type="AlphaFoldDB" id="A0A2P5CUW6"/>
<sequence>MQVPELRSEASVQVGRSLAESYELVYEDIMDRKNGYPEPQANGQASSTPDKDHSGNIVH</sequence>
<keyword evidence="3" id="KW-1185">Reference proteome</keyword>
<dbReference type="STRING" id="3476.A0A2P5CUW6"/>
<feature type="compositionally biased region" description="Basic and acidic residues" evidence="1">
    <location>
        <begin position="49"/>
        <end position="59"/>
    </location>
</feature>
<protein>
    <submittedName>
        <fullName evidence="2">Uncharacterized protein</fullName>
    </submittedName>
</protein>
<feature type="region of interest" description="Disordered" evidence="1">
    <location>
        <begin position="30"/>
        <end position="59"/>
    </location>
</feature>
<evidence type="ECO:0000313" key="3">
    <source>
        <dbReference type="Proteomes" id="UP000237105"/>
    </source>
</evidence>
<organism evidence="2 3">
    <name type="scientific">Parasponia andersonii</name>
    <name type="common">Sponia andersonii</name>
    <dbReference type="NCBI Taxonomy" id="3476"/>
    <lineage>
        <taxon>Eukaryota</taxon>
        <taxon>Viridiplantae</taxon>
        <taxon>Streptophyta</taxon>
        <taxon>Embryophyta</taxon>
        <taxon>Tracheophyta</taxon>
        <taxon>Spermatophyta</taxon>
        <taxon>Magnoliopsida</taxon>
        <taxon>eudicotyledons</taxon>
        <taxon>Gunneridae</taxon>
        <taxon>Pentapetalae</taxon>
        <taxon>rosids</taxon>
        <taxon>fabids</taxon>
        <taxon>Rosales</taxon>
        <taxon>Cannabaceae</taxon>
        <taxon>Parasponia</taxon>
    </lineage>
</organism>
<evidence type="ECO:0000256" key="1">
    <source>
        <dbReference type="SAM" id="MobiDB-lite"/>
    </source>
</evidence>